<dbReference type="Gene3D" id="1.10.10.10">
    <property type="entry name" value="Winged helix-like DNA-binding domain superfamily/Winged helix DNA-binding domain"/>
    <property type="match status" value="1"/>
</dbReference>
<proteinExistence type="predicted"/>
<dbReference type="RefSeq" id="WP_127727038.1">
    <property type="nucleotide sequence ID" value="NZ_SACP01000001.1"/>
</dbReference>
<feature type="domain" description="HTH asnC-type" evidence="4">
    <location>
        <begin position="8"/>
        <end position="69"/>
    </location>
</feature>
<evidence type="ECO:0000259" key="4">
    <source>
        <dbReference type="PROSITE" id="PS50956"/>
    </source>
</evidence>
<dbReference type="Proteomes" id="UP000286997">
    <property type="component" value="Unassembled WGS sequence"/>
</dbReference>
<evidence type="ECO:0000313" key="5">
    <source>
        <dbReference type="EMBL" id="RVU21795.1"/>
    </source>
</evidence>
<dbReference type="GO" id="GO:0005829">
    <property type="term" value="C:cytosol"/>
    <property type="evidence" value="ECO:0007669"/>
    <property type="project" value="TreeGrafter"/>
</dbReference>
<protein>
    <submittedName>
        <fullName evidence="5">Lrp/AsnC family transcriptional regulator</fullName>
    </submittedName>
</protein>
<dbReference type="InterPro" id="IPR019885">
    <property type="entry name" value="Tscrpt_reg_HTH_AsnC-type_CS"/>
</dbReference>
<dbReference type="SUPFAM" id="SSF54909">
    <property type="entry name" value="Dimeric alpha+beta barrel"/>
    <property type="match status" value="1"/>
</dbReference>
<dbReference type="InterPro" id="IPR011991">
    <property type="entry name" value="ArsR-like_HTH"/>
</dbReference>
<keyword evidence="6" id="KW-1185">Reference proteome</keyword>
<dbReference type="GO" id="GO:0043200">
    <property type="term" value="P:response to amino acid"/>
    <property type="evidence" value="ECO:0007669"/>
    <property type="project" value="TreeGrafter"/>
</dbReference>
<gene>
    <name evidence="5" type="ORF">EOE48_01745</name>
</gene>
<dbReference type="GO" id="GO:0006355">
    <property type="term" value="P:regulation of DNA-templated transcription"/>
    <property type="evidence" value="ECO:0007669"/>
    <property type="project" value="UniProtKB-ARBA"/>
</dbReference>
<dbReference type="Pfam" id="PF13412">
    <property type="entry name" value="HTH_24"/>
    <property type="match status" value="1"/>
</dbReference>
<dbReference type="PANTHER" id="PTHR30154">
    <property type="entry name" value="LEUCINE-RESPONSIVE REGULATORY PROTEIN"/>
    <property type="match status" value="1"/>
</dbReference>
<keyword evidence="2" id="KW-0238">DNA-binding</keyword>
<accession>A0A437PHS1</accession>
<dbReference type="InterPro" id="IPR036390">
    <property type="entry name" value="WH_DNA-bd_sf"/>
</dbReference>
<comment type="caution">
    <text evidence="5">The sequence shown here is derived from an EMBL/GenBank/DDBJ whole genome shotgun (WGS) entry which is preliminary data.</text>
</comment>
<dbReference type="OrthoDB" id="7847328at2"/>
<dbReference type="PROSITE" id="PS50956">
    <property type="entry name" value="HTH_ASNC_2"/>
    <property type="match status" value="1"/>
</dbReference>
<dbReference type="Gene3D" id="3.30.70.920">
    <property type="match status" value="1"/>
</dbReference>
<dbReference type="Pfam" id="PF01037">
    <property type="entry name" value="AsnC_trans_reg"/>
    <property type="match status" value="1"/>
</dbReference>
<dbReference type="EMBL" id="SACP01000001">
    <property type="protein sequence ID" value="RVU21795.1"/>
    <property type="molecule type" value="Genomic_DNA"/>
</dbReference>
<dbReference type="AlphaFoldDB" id="A0A437PHS1"/>
<organism evidence="5 6">
    <name type="scientific">Methylobacterium oryzihabitans</name>
    <dbReference type="NCBI Taxonomy" id="2499852"/>
    <lineage>
        <taxon>Bacteria</taxon>
        <taxon>Pseudomonadati</taxon>
        <taxon>Pseudomonadota</taxon>
        <taxon>Alphaproteobacteria</taxon>
        <taxon>Hyphomicrobiales</taxon>
        <taxon>Methylobacteriaceae</taxon>
        <taxon>Methylobacterium</taxon>
    </lineage>
</organism>
<dbReference type="GO" id="GO:0043565">
    <property type="term" value="F:sequence-specific DNA binding"/>
    <property type="evidence" value="ECO:0007669"/>
    <property type="project" value="InterPro"/>
</dbReference>
<evidence type="ECO:0000256" key="1">
    <source>
        <dbReference type="ARBA" id="ARBA00023015"/>
    </source>
</evidence>
<sequence length="161" mass="18155">MPTGRPGLDRYERAILDALQDDARLSVQDLSQRIGLSTSPTWRRLKALEERGVLRGYVALADPGALGYGQCVFAHVTLTKHDRDGVEAFEWMIRGRDEVLECFSTTGDADYLLRVIVRDAAHYERFLRDAVFSCPAFQHIHSNFALREVKFSVKVPTGEAD</sequence>
<name>A0A437PHS1_9HYPH</name>
<keyword evidence="1" id="KW-0805">Transcription regulation</keyword>
<dbReference type="InterPro" id="IPR011008">
    <property type="entry name" value="Dimeric_a/b-barrel"/>
</dbReference>
<keyword evidence="3" id="KW-0804">Transcription</keyword>
<dbReference type="SUPFAM" id="SSF46785">
    <property type="entry name" value="Winged helix' DNA-binding domain"/>
    <property type="match status" value="1"/>
</dbReference>
<evidence type="ECO:0000256" key="2">
    <source>
        <dbReference type="ARBA" id="ARBA00023125"/>
    </source>
</evidence>
<dbReference type="PRINTS" id="PR00033">
    <property type="entry name" value="HTHASNC"/>
</dbReference>
<dbReference type="SMART" id="SM00344">
    <property type="entry name" value="HTH_ASNC"/>
    <property type="match status" value="1"/>
</dbReference>
<dbReference type="PANTHER" id="PTHR30154:SF34">
    <property type="entry name" value="TRANSCRIPTIONAL REGULATOR AZLB"/>
    <property type="match status" value="1"/>
</dbReference>
<reference evidence="5 6" key="1">
    <citation type="submission" date="2019-01" db="EMBL/GenBank/DDBJ databases">
        <authorList>
            <person name="Chen W.-M."/>
        </authorList>
    </citation>
    <scope>NUCLEOTIDE SEQUENCE [LARGE SCALE GENOMIC DNA]</scope>
    <source>
        <strain evidence="5 6">TER-1</strain>
    </source>
</reference>
<dbReference type="InterPro" id="IPR019888">
    <property type="entry name" value="Tscrpt_reg_AsnC-like"/>
</dbReference>
<dbReference type="InterPro" id="IPR036388">
    <property type="entry name" value="WH-like_DNA-bd_sf"/>
</dbReference>
<dbReference type="PROSITE" id="PS00519">
    <property type="entry name" value="HTH_ASNC_1"/>
    <property type="match status" value="1"/>
</dbReference>
<dbReference type="InterPro" id="IPR000485">
    <property type="entry name" value="AsnC-type_HTH_dom"/>
</dbReference>
<evidence type="ECO:0000256" key="3">
    <source>
        <dbReference type="ARBA" id="ARBA00023163"/>
    </source>
</evidence>
<dbReference type="CDD" id="cd00090">
    <property type="entry name" value="HTH_ARSR"/>
    <property type="match status" value="1"/>
</dbReference>
<dbReference type="InterPro" id="IPR019887">
    <property type="entry name" value="Tscrpt_reg_AsnC/Lrp_C"/>
</dbReference>
<evidence type="ECO:0000313" key="6">
    <source>
        <dbReference type="Proteomes" id="UP000286997"/>
    </source>
</evidence>